<comment type="cofactor">
    <cofactor evidence="1">
        <name>pyridoxal 5'-phosphate</name>
        <dbReference type="ChEBI" id="CHEBI:597326"/>
    </cofactor>
</comment>
<dbReference type="CDD" id="cd07377">
    <property type="entry name" value="WHTH_GntR"/>
    <property type="match status" value="1"/>
</dbReference>
<dbReference type="Gene3D" id="1.10.10.10">
    <property type="entry name" value="Winged helix-like DNA-binding domain superfamily/Winged helix DNA-binding domain"/>
    <property type="match status" value="1"/>
</dbReference>
<dbReference type="GO" id="GO:0003700">
    <property type="term" value="F:DNA-binding transcription factor activity"/>
    <property type="evidence" value="ECO:0007669"/>
    <property type="project" value="InterPro"/>
</dbReference>
<dbReference type="PANTHER" id="PTHR46577:SF2">
    <property type="entry name" value="TRANSCRIPTIONAL REGULATORY PROTEIN"/>
    <property type="match status" value="1"/>
</dbReference>
<dbReference type="InterPro" id="IPR015424">
    <property type="entry name" value="PyrdxlP-dep_Trfase"/>
</dbReference>
<comment type="similarity">
    <text evidence="3">Belongs to the class-I pyridoxal-phosphate-dependent aminotransferase family.</text>
</comment>
<dbReference type="InterPro" id="IPR036388">
    <property type="entry name" value="WH-like_DNA-bd_sf"/>
</dbReference>
<dbReference type="SUPFAM" id="SSF46785">
    <property type="entry name" value="Winged helix' DNA-binding domain"/>
    <property type="match status" value="1"/>
</dbReference>
<comment type="caution">
    <text evidence="12">The sequence shown here is derived from an EMBL/GenBank/DDBJ whole genome shotgun (WGS) entry which is preliminary data.</text>
</comment>
<dbReference type="Pfam" id="PF00155">
    <property type="entry name" value="Aminotran_1_2"/>
    <property type="match status" value="1"/>
</dbReference>
<evidence type="ECO:0000256" key="2">
    <source>
        <dbReference type="ARBA" id="ARBA00005384"/>
    </source>
</evidence>
<proteinExistence type="inferred from homology"/>
<dbReference type="GO" id="GO:0030170">
    <property type="term" value="F:pyridoxal phosphate binding"/>
    <property type="evidence" value="ECO:0007669"/>
    <property type="project" value="InterPro"/>
</dbReference>
<evidence type="ECO:0000256" key="3">
    <source>
        <dbReference type="ARBA" id="ARBA00007441"/>
    </source>
</evidence>
<comment type="similarity">
    <text evidence="2">In the C-terminal section; belongs to the class-I pyridoxal-phosphate-dependent aminotransferase family.</text>
</comment>
<evidence type="ECO:0000256" key="1">
    <source>
        <dbReference type="ARBA" id="ARBA00001933"/>
    </source>
</evidence>
<evidence type="ECO:0000313" key="12">
    <source>
        <dbReference type="EMBL" id="EST54586.1"/>
    </source>
</evidence>
<evidence type="ECO:0000256" key="7">
    <source>
        <dbReference type="ARBA" id="ARBA00022898"/>
    </source>
</evidence>
<evidence type="ECO:0000256" key="5">
    <source>
        <dbReference type="ARBA" id="ARBA00022576"/>
    </source>
</evidence>
<evidence type="ECO:0000256" key="6">
    <source>
        <dbReference type="ARBA" id="ARBA00022679"/>
    </source>
</evidence>
<keyword evidence="5" id="KW-0032">Aminotransferase</keyword>
<keyword evidence="10" id="KW-0804">Transcription</keyword>
<reference evidence="12 13" key="1">
    <citation type="journal article" date="2014" name="Genome Announc.">
        <title>Draft Genome Sequence of Brevibacillus panacihumi Strain W25, a Halotolerant Hydrocarbon-Degrading Bacterium.</title>
        <authorList>
            <person name="Wang X."/>
            <person name="Jin D."/>
            <person name="Zhou L."/>
            <person name="Wu L."/>
            <person name="An W."/>
            <person name="Chen Y."/>
            <person name="Zhao L."/>
        </authorList>
    </citation>
    <scope>NUCLEOTIDE SEQUENCE [LARGE SCALE GENOMIC DNA]</scope>
    <source>
        <strain evidence="12 13">W25</strain>
    </source>
</reference>
<dbReference type="InterPro" id="IPR000524">
    <property type="entry name" value="Tscrpt_reg_HTH_GntR"/>
</dbReference>
<protein>
    <recommendedName>
        <fullName evidence="11">HTH gntR-type domain-containing protein</fullName>
    </recommendedName>
</protein>
<dbReference type="SMART" id="SM00345">
    <property type="entry name" value="HTH_GNTR"/>
    <property type="match status" value="1"/>
</dbReference>
<dbReference type="GO" id="GO:0008483">
    <property type="term" value="F:transaminase activity"/>
    <property type="evidence" value="ECO:0007669"/>
    <property type="project" value="UniProtKB-KW"/>
</dbReference>
<dbReference type="PATRIC" id="fig|1408254.3.peg.2580"/>
<evidence type="ECO:0000256" key="8">
    <source>
        <dbReference type="ARBA" id="ARBA00023015"/>
    </source>
</evidence>
<evidence type="ECO:0000313" key="13">
    <source>
        <dbReference type="Proteomes" id="UP000017973"/>
    </source>
</evidence>
<evidence type="ECO:0000256" key="4">
    <source>
        <dbReference type="ARBA" id="ARBA00011738"/>
    </source>
</evidence>
<dbReference type="CDD" id="cd00609">
    <property type="entry name" value="AAT_like"/>
    <property type="match status" value="1"/>
</dbReference>
<keyword evidence="7" id="KW-0663">Pyridoxal phosphate</keyword>
<dbReference type="InterPro" id="IPR051446">
    <property type="entry name" value="HTH_trans_reg/aminotransferase"/>
</dbReference>
<dbReference type="OrthoDB" id="9802601at2"/>
<evidence type="ECO:0000256" key="10">
    <source>
        <dbReference type="ARBA" id="ARBA00023163"/>
    </source>
</evidence>
<keyword evidence="8" id="KW-0805">Transcription regulation</keyword>
<dbReference type="PRINTS" id="PR00035">
    <property type="entry name" value="HTHGNTR"/>
</dbReference>
<dbReference type="InterPro" id="IPR015422">
    <property type="entry name" value="PyrdxlP-dep_Trfase_small"/>
</dbReference>
<dbReference type="AlphaFoldDB" id="V6M7Q4"/>
<name>V6M7Q4_9BACL</name>
<sequence>MSLAQWDQLVLDGTEKTPLYKQISERIEQWVQEGRLKPGTRLPSERRLAEILKVSRMTITLANEDMKAKGIVRSQQGSGTYIMRSARSERVEGSTVWQHHFTYQLGSMSDEMEEIMRYGLDPHLIHLAGVGTAPEVHPGIELSQCFSEHLRKNPILLQLPAPTQGYEPLIMDVRKWLYDREIEANPREIMIVSGAMQGLDLISRLFLGPGDYVIMEDPGFLAASDAFTATGAKILRITLDQEGIRIDSLENLLMQFPVKFIYLNPTFHNPTGITMSLKRRKRLLELAKKYKVLIVEDDPSSLLYYGKKPVPSLKSLDEDNNVIYLQSFSKYLFPSLRVAVLVAPEGIVSHLVKIKQRIDLHSHNLTQIAVHAYLSEGRLEDHIEKLRQAYRGRLDLVHDVISRNANLRCHIPEGGVFLWCKLPCSLSAERLLDLAIQKGVSFVPGNWLSGVGLYENRMRLAFTHPSVDLLKRGLEVMNEIIAEHHAGQSC</sequence>
<dbReference type="STRING" id="1408254.T458_13055"/>
<keyword evidence="9" id="KW-0238">DNA-binding</keyword>
<dbReference type="eggNOG" id="COG1167">
    <property type="taxonomic scope" value="Bacteria"/>
</dbReference>
<evidence type="ECO:0000259" key="11">
    <source>
        <dbReference type="PROSITE" id="PS50949"/>
    </source>
</evidence>
<keyword evidence="6" id="KW-0808">Transferase</keyword>
<dbReference type="FunFam" id="3.40.640.10:FF:000053">
    <property type="entry name" value="Aminotransferase, class I"/>
    <property type="match status" value="1"/>
</dbReference>
<dbReference type="InterPro" id="IPR036390">
    <property type="entry name" value="WH_DNA-bd_sf"/>
</dbReference>
<dbReference type="PANTHER" id="PTHR46577">
    <property type="entry name" value="HTH-TYPE TRANSCRIPTIONAL REGULATORY PROTEIN GABR"/>
    <property type="match status" value="1"/>
</dbReference>
<dbReference type="GO" id="GO:0003677">
    <property type="term" value="F:DNA binding"/>
    <property type="evidence" value="ECO:0007669"/>
    <property type="project" value="UniProtKB-KW"/>
</dbReference>
<organism evidence="12 13">
    <name type="scientific">Brevibacillus panacihumi W25</name>
    <dbReference type="NCBI Taxonomy" id="1408254"/>
    <lineage>
        <taxon>Bacteria</taxon>
        <taxon>Bacillati</taxon>
        <taxon>Bacillota</taxon>
        <taxon>Bacilli</taxon>
        <taxon>Bacillales</taxon>
        <taxon>Paenibacillaceae</taxon>
        <taxon>Brevibacillus</taxon>
    </lineage>
</organism>
<dbReference type="PROSITE" id="PS50949">
    <property type="entry name" value="HTH_GNTR"/>
    <property type="match status" value="1"/>
</dbReference>
<dbReference type="Proteomes" id="UP000017973">
    <property type="component" value="Unassembled WGS sequence"/>
</dbReference>
<dbReference type="HOGENOM" id="CLU_017584_0_0_9"/>
<dbReference type="RefSeq" id="WP_023556532.1">
    <property type="nucleotide sequence ID" value="NZ_KI629782.1"/>
</dbReference>
<dbReference type="InterPro" id="IPR015421">
    <property type="entry name" value="PyrdxlP-dep_Trfase_major"/>
</dbReference>
<gene>
    <name evidence="12" type="ORF">T458_13055</name>
</gene>
<accession>V6M7Q4</accession>
<keyword evidence="13" id="KW-1185">Reference proteome</keyword>
<dbReference type="Pfam" id="PF00392">
    <property type="entry name" value="GntR"/>
    <property type="match status" value="1"/>
</dbReference>
<dbReference type="Gene3D" id="3.40.640.10">
    <property type="entry name" value="Type I PLP-dependent aspartate aminotransferase-like (Major domain)"/>
    <property type="match status" value="1"/>
</dbReference>
<comment type="subunit">
    <text evidence="4">Homodimer.</text>
</comment>
<feature type="domain" description="HTH gntR-type" evidence="11">
    <location>
        <begin position="17"/>
        <end position="85"/>
    </location>
</feature>
<dbReference type="SUPFAM" id="SSF53383">
    <property type="entry name" value="PLP-dependent transferases"/>
    <property type="match status" value="1"/>
</dbReference>
<dbReference type="Gene3D" id="3.90.1150.10">
    <property type="entry name" value="Aspartate Aminotransferase, domain 1"/>
    <property type="match status" value="1"/>
</dbReference>
<evidence type="ECO:0000256" key="9">
    <source>
        <dbReference type="ARBA" id="ARBA00023125"/>
    </source>
</evidence>
<dbReference type="EMBL" id="AYJU01000016">
    <property type="protein sequence ID" value="EST54586.1"/>
    <property type="molecule type" value="Genomic_DNA"/>
</dbReference>
<dbReference type="InterPro" id="IPR004839">
    <property type="entry name" value="Aminotransferase_I/II_large"/>
</dbReference>